<proteinExistence type="predicted"/>
<feature type="compositionally biased region" description="Gly residues" evidence="1">
    <location>
        <begin position="269"/>
        <end position="306"/>
    </location>
</feature>
<feature type="compositionally biased region" description="Basic and acidic residues" evidence="1">
    <location>
        <begin position="441"/>
        <end position="452"/>
    </location>
</feature>
<protein>
    <recommendedName>
        <fullName evidence="3">J domain-containing protein</fullName>
    </recommendedName>
</protein>
<feature type="compositionally biased region" description="Basic residues" evidence="1">
    <location>
        <begin position="382"/>
        <end position="393"/>
    </location>
</feature>
<name>A0A7S4EX47_CHRCT</name>
<feature type="region of interest" description="Disordered" evidence="1">
    <location>
        <begin position="128"/>
        <end position="353"/>
    </location>
</feature>
<dbReference type="SUPFAM" id="SSF46565">
    <property type="entry name" value="Chaperone J-domain"/>
    <property type="match status" value="1"/>
</dbReference>
<organism evidence="2">
    <name type="scientific">Chrysotila carterae</name>
    <name type="common">Marine alga</name>
    <name type="synonym">Syracosphaera carterae</name>
    <dbReference type="NCBI Taxonomy" id="13221"/>
    <lineage>
        <taxon>Eukaryota</taxon>
        <taxon>Haptista</taxon>
        <taxon>Haptophyta</taxon>
        <taxon>Prymnesiophyceae</taxon>
        <taxon>Isochrysidales</taxon>
        <taxon>Isochrysidaceae</taxon>
        <taxon>Chrysotila</taxon>
    </lineage>
</organism>
<feature type="compositionally biased region" description="Basic residues" evidence="1">
    <location>
        <begin position="202"/>
        <end position="213"/>
    </location>
</feature>
<feature type="region of interest" description="Disordered" evidence="1">
    <location>
        <begin position="466"/>
        <end position="493"/>
    </location>
</feature>
<dbReference type="InterPro" id="IPR036869">
    <property type="entry name" value="J_dom_sf"/>
</dbReference>
<reference evidence="2" key="1">
    <citation type="submission" date="2021-01" db="EMBL/GenBank/DDBJ databases">
        <authorList>
            <person name="Corre E."/>
            <person name="Pelletier E."/>
            <person name="Niang G."/>
            <person name="Scheremetjew M."/>
            <person name="Finn R."/>
            <person name="Kale V."/>
            <person name="Holt S."/>
            <person name="Cochrane G."/>
            <person name="Meng A."/>
            <person name="Brown T."/>
            <person name="Cohen L."/>
        </authorList>
    </citation>
    <scope>NUCLEOTIDE SEQUENCE</scope>
    <source>
        <strain evidence="2">CCMP645</strain>
    </source>
</reference>
<gene>
    <name evidence="2" type="ORF">PCAR00345_LOCUS10799</name>
</gene>
<dbReference type="EMBL" id="HBIZ01017341">
    <property type="protein sequence ID" value="CAE0758205.1"/>
    <property type="molecule type" value="Transcribed_RNA"/>
</dbReference>
<feature type="compositionally biased region" description="Acidic residues" evidence="1">
    <location>
        <begin position="336"/>
        <end position="350"/>
    </location>
</feature>
<dbReference type="Gene3D" id="1.10.287.110">
    <property type="entry name" value="DnaJ domain"/>
    <property type="match status" value="1"/>
</dbReference>
<feature type="compositionally biased region" description="Basic and acidic residues" evidence="1">
    <location>
        <begin position="171"/>
        <end position="181"/>
    </location>
</feature>
<dbReference type="InterPro" id="IPR001623">
    <property type="entry name" value="DnaJ_domain"/>
</dbReference>
<evidence type="ECO:0000256" key="1">
    <source>
        <dbReference type="SAM" id="MobiDB-lite"/>
    </source>
</evidence>
<sequence length="625" mass="66210">MASSHAQDERTANSIMRDGSSNLAAEWAKDKGLILMLTTLQPSYGHLFEEPDKLLAGLAARAAIAWQDITHSEVSKAYKRASLRLHPDRMRRRDVAVRLEAEEVLKQLTQAYSDAPAWYKGFAEKRTRAGAAGSSKRAQSDLARPLHDDADDDNSMEPAPHRPSSVVGADATERRTARAAEAKPPPVRPPTASDMHEGGRQPPRRQGRAARKHAGGDDIEPPPFVHSVEARRRAKVVKDAILSDDEEDGCSGTGSGAKSSAARGDDGSVVGGDGGGGGGGGRGRGGSGGGGGGGGNREGNGLGCGGRSSRSAVGDGDDAKVARRRVAGTEPRVEDAGVDADIENEGDAFDDYASSVVGVPPAVRPEYRGDEFDDVVNALRAKQHAQARRKSKQKAMAASPAVASDESDSDDPAVHANNGKAGKKPLGKTKAAASTTSEKSTGSRELLDSGDARERTLPSLSELAANLPTAARPVRQPSPNRFDADAPGDRDTLLNGSEGSTHCCSALRRECGQVARLFCCPCMKIHGLSRMSANWAKTQADEAVDEDEALSPIGEPTARSRCCYLPFALKRGLRLLQLTWTREKSRKYGTAGRRAVSSSTYRGRNCRKPGTSWSRRAKMVPVTKG</sequence>
<dbReference type="AlphaFoldDB" id="A0A7S4EX47"/>
<feature type="region of interest" description="Disordered" evidence="1">
    <location>
        <begin position="382"/>
        <end position="452"/>
    </location>
</feature>
<evidence type="ECO:0000313" key="2">
    <source>
        <dbReference type="EMBL" id="CAE0758205.1"/>
    </source>
</evidence>
<dbReference type="CDD" id="cd06257">
    <property type="entry name" value="DnaJ"/>
    <property type="match status" value="1"/>
</dbReference>
<accession>A0A7S4EX47</accession>
<feature type="compositionally biased region" description="Basic and acidic residues" evidence="1">
    <location>
        <begin position="482"/>
        <end position="492"/>
    </location>
</feature>
<evidence type="ECO:0008006" key="3">
    <source>
        <dbReference type="Google" id="ProtNLM"/>
    </source>
</evidence>